<evidence type="ECO:0000313" key="1">
    <source>
        <dbReference type="EMBL" id="SFU26266.1"/>
    </source>
</evidence>
<accession>A0A1I7EQS3</accession>
<sequence>MRLIIEARLEGGKTSETEATTVAVVERKDRSVADLGLTLAEGRALLAEVQSLLVSEQTAGWMESQLACHRCGSMLAHKDARSIALRTVFGKVKVPSPRPWTCSCAAKPGQPRRSVSPLCKAVRQRVTPELEYLQARWAAHLPYRQATELLREVLPLDKGISFGSIRRRILTVGSALDAQIERDIASGPKVESTVQVRESTTVGCVSVDSAWLRFSSSPRSRKAARDLAELKSPWAQKLTQDRHVNVVAGRATLADHTPRLFAYVHKMVPSAPARLDQFLFESGVGQDERVTVISDDAGEFGKAVDGSQLARARILDWFHIAMKFKAARSSVFGNKTIEPDDRIAVETAIDHAKWLVWHGRGQQSVFRIKTLDATLMVNDGYEYSTLYWNLRRLFFYIENNAGALVNYGMRYHKGQPISSSIAESAVNLVVSHRMAKKQQMRWTDKGAHYLALVRVAVLNEEFSVERLAELARASVAANSPNAHRAA</sequence>
<dbReference type="RefSeq" id="WP_093646818.1">
    <property type="nucleotide sequence ID" value="NZ_FPBH01000051.1"/>
</dbReference>
<dbReference type="NCBIfam" id="NF033572">
    <property type="entry name" value="transpos_ISKra4"/>
    <property type="match status" value="1"/>
</dbReference>
<proteinExistence type="predicted"/>
<reference evidence="1 2" key="1">
    <citation type="submission" date="2016-10" db="EMBL/GenBank/DDBJ databases">
        <authorList>
            <person name="de Groot N.N."/>
        </authorList>
    </citation>
    <scope>NUCLEOTIDE SEQUENCE [LARGE SCALE GENOMIC DNA]</scope>
    <source>
        <strain evidence="1 2">LMG 27731</strain>
    </source>
</reference>
<dbReference type="EMBL" id="FPBH01000051">
    <property type="protein sequence ID" value="SFU26266.1"/>
    <property type="molecule type" value="Genomic_DNA"/>
</dbReference>
<gene>
    <name evidence="1" type="ORF">SAMN05192563_10511</name>
</gene>
<evidence type="ECO:0000313" key="2">
    <source>
        <dbReference type="Proteomes" id="UP000198844"/>
    </source>
</evidence>
<dbReference type="Proteomes" id="UP000198844">
    <property type="component" value="Unassembled WGS sequence"/>
</dbReference>
<organism evidence="1 2">
    <name type="scientific">Paraburkholderia aspalathi</name>
    <dbReference type="NCBI Taxonomy" id="1324617"/>
    <lineage>
        <taxon>Bacteria</taxon>
        <taxon>Pseudomonadati</taxon>
        <taxon>Pseudomonadota</taxon>
        <taxon>Betaproteobacteria</taxon>
        <taxon>Burkholderiales</taxon>
        <taxon>Burkholderiaceae</taxon>
        <taxon>Paraburkholderia</taxon>
    </lineage>
</organism>
<dbReference type="AlphaFoldDB" id="A0A1I7EQS3"/>
<name>A0A1I7EQS3_9BURK</name>
<evidence type="ECO:0008006" key="3">
    <source>
        <dbReference type="Google" id="ProtNLM"/>
    </source>
</evidence>
<protein>
    <recommendedName>
        <fullName evidence="3">ISKra4 family transposase</fullName>
    </recommendedName>
</protein>